<accession>A0A6N4SM68</accession>
<dbReference type="EMBL" id="CP000383">
    <property type="protein sequence ID" value="ABG57343.1"/>
    <property type="molecule type" value="Genomic_DNA"/>
</dbReference>
<evidence type="ECO:0000313" key="1">
    <source>
        <dbReference type="EMBL" id="ABG57343.1"/>
    </source>
</evidence>
<protein>
    <recommendedName>
        <fullName evidence="3">DNA-directed DNA polymerase family A palm domain-containing protein</fullName>
    </recommendedName>
</protein>
<name>A0A6N4SM68_CYTH3</name>
<evidence type="ECO:0008006" key="3">
    <source>
        <dbReference type="Google" id="ProtNLM"/>
    </source>
</evidence>
<proteinExistence type="predicted"/>
<dbReference type="OrthoDB" id="847285at2"/>
<dbReference type="Proteomes" id="UP000001822">
    <property type="component" value="Chromosome"/>
</dbReference>
<keyword evidence="2" id="KW-1185">Reference proteome</keyword>
<organism evidence="1 2">
    <name type="scientific">Cytophaga hutchinsonii (strain ATCC 33406 / DSM 1761 / CIP 103989 / NBRC 15051 / NCIMB 9469 / D465)</name>
    <dbReference type="NCBI Taxonomy" id="269798"/>
    <lineage>
        <taxon>Bacteria</taxon>
        <taxon>Pseudomonadati</taxon>
        <taxon>Bacteroidota</taxon>
        <taxon>Cytophagia</taxon>
        <taxon>Cytophagales</taxon>
        <taxon>Cytophagaceae</taxon>
        <taxon>Cytophaga</taxon>
    </lineage>
</organism>
<sequence length="530" mass="61893">MKKAVYFYIPSSLCSFPMVLTSIGREEMISHHIDKFLYIIHELYVSRFLDKSLGKDSFIPLSSKMLRKILGKRYVKPILNILTTELGIIECDGIYHHHTGKNKGNGKCYGYRLTEKYRNEIFRQIMSDDTKFSNKMRLNYYSTKDKLLTHLYNLLFKLELDIVNQVLTSKSKIASSYDISLIDTSCWDFSYPEYILSDDLSSLVIYYPTPYCSNYYYPSTVYSYVDTANIEFKKCSVYKYTRSSSYFLSSSTSSYLYSYVGTALSQVEKNLSLYQIDLTDKEEIKYTWNQFKSDMLSIQKIEQQDYFFKERETRIFHNISSLRKEIKKGLMVNGKLLKESDIKNSQPLLFAIVLMQELRDKGIDIDSSPDVSSYINLCEEGMIYDYLMLKMNLDPKNEDLRKTFKTDFFHYIFYCKIPRGWMIRKTPLLQLFVSEFPNVYSILCDIKKENHATLAKRMQILETDIITRRVLGILTEKYPKEVFVSIHDSILSSEDLQKEVQATIISEINKEGVNVALSGNTSETSAISIY</sequence>
<dbReference type="KEGG" id="chu:CHU_0049"/>
<evidence type="ECO:0000313" key="2">
    <source>
        <dbReference type="Proteomes" id="UP000001822"/>
    </source>
</evidence>
<dbReference type="RefSeq" id="WP_011583459.1">
    <property type="nucleotide sequence ID" value="NC_008255.1"/>
</dbReference>
<gene>
    <name evidence="1" type="ordered locus">CHU_0049</name>
</gene>
<reference evidence="1 2" key="1">
    <citation type="journal article" date="2007" name="Appl. Environ. Microbiol.">
        <title>Genome sequence of the cellulolytic gliding bacterium Cytophaga hutchinsonii.</title>
        <authorList>
            <person name="Xie G."/>
            <person name="Bruce D.C."/>
            <person name="Challacombe J.F."/>
            <person name="Chertkov O."/>
            <person name="Detter J.C."/>
            <person name="Gilna P."/>
            <person name="Han C.S."/>
            <person name="Lucas S."/>
            <person name="Misra M."/>
            <person name="Myers G.L."/>
            <person name="Richardson P."/>
            <person name="Tapia R."/>
            <person name="Thayer N."/>
            <person name="Thompson L.S."/>
            <person name="Brettin T.S."/>
            <person name="Henrissat B."/>
            <person name="Wilson D.B."/>
            <person name="McBride M.J."/>
        </authorList>
    </citation>
    <scope>NUCLEOTIDE SEQUENCE [LARGE SCALE GENOMIC DNA]</scope>
    <source>
        <strain evidence="2">ATCC 33406 / DSM 1761 / CIP 103989 / NBRC 15051 / NCIMB 9469 / D465</strain>
    </source>
</reference>
<dbReference type="AlphaFoldDB" id="A0A6N4SM68"/>